<proteinExistence type="predicted"/>
<dbReference type="SUPFAM" id="SSF117281">
    <property type="entry name" value="Kelch motif"/>
    <property type="match status" value="1"/>
</dbReference>
<dbReference type="Pfam" id="PF01344">
    <property type="entry name" value="Kelch_1"/>
    <property type="match status" value="1"/>
</dbReference>
<dbReference type="GO" id="GO:0005975">
    <property type="term" value="P:carbohydrate metabolic process"/>
    <property type="evidence" value="ECO:0007669"/>
    <property type="project" value="TreeGrafter"/>
</dbReference>
<dbReference type="InterPro" id="IPR039329">
    <property type="entry name" value="SIAE"/>
</dbReference>
<dbReference type="PANTHER" id="PTHR22901">
    <property type="entry name" value="SIALATE O-ACETYLESTERASE"/>
    <property type="match status" value="1"/>
</dbReference>
<dbReference type="InterPro" id="IPR015915">
    <property type="entry name" value="Kelch-typ_b-propeller"/>
</dbReference>
<sequence length="319" mass="35316">MQIARWGHTASVLSDGKVLVTGGSNNSAELVLVISNSNKAELYDPTTASLLSNGNVLVTGRVGIYDESKSAEVYDSLTNNWTSINNMIYARYYYTATVLSNGNVLVAGGLYGLNESLNTTELYDPSIGLSTNTNDSRKVGGFPWIRWHQTFDVGYVPNHVVPNVFMAVALDLRDDPNNVHPRTKHDVAYRLSRAGLAVAYNRSIEFQGPIVSNANVSSDRERIYVTYTAVADMVFRNLDGFEICCQGVTCETNDDVWIPSSISDKSDLTLIIRIRNACTGKPIYGIRYLWHETPCPYKQAAIYSVTDPNLPSPPYMKIF</sequence>
<evidence type="ECO:0000256" key="1">
    <source>
        <dbReference type="ARBA" id="ARBA00022441"/>
    </source>
</evidence>
<dbReference type="OrthoDB" id="45365at2759"/>
<reference evidence="2" key="1">
    <citation type="submission" date="2021-02" db="EMBL/GenBank/DDBJ databases">
        <authorList>
            <person name="Nowell W R."/>
        </authorList>
    </citation>
    <scope>NUCLEOTIDE SEQUENCE</scope>
</reference>
<dbReference type="GO" id="GO:0001681">
    <property type="term" value="F:sialate O-acetylesterase activity"/>
    <property type="evidence" value="ECO:0007669"/>
    <property type="project" value="InterPro"/>
</dbReference>
<dbReference type="Gene3D" id="2.130.10.80">
    <property type="entry name" value="Galactose oxidase/kelch, beta-propeller"/>
    <property type="match status" value="2"/>
</dbReference>
<dbReference type="AlphaFoldDB" id="A0A815HCQ4"/>
<dbReference type="SUPFAM" id="SSF52266">
    <property type="entry name" value="SGNH hydrolase"/>
    <property type="match status" value="1"/>
</dbReference>
<dbReference type="PANTHER" id="PTHR22901:SF0">
    <property type="entry name" value="SIALATE O-ACETYLESTERASE"/>
    <property type="match status" value="1"/>
</dbReference>
<evidence type="ECO:0000313" key="2">
    <source>
        <dbReference type="EMBL" id="CAF1350609.1"/>
    </source>
</evidence>
<dbReference type="InterPro" id="IPR037293">
    <property type="entry name" value="Gal_Oxidase_central_sf"/>
</dbReference>
<dbReference type="InterPro" id="IPR006652">
    <property type="entry name" value="Kelch_1"/>
</dbReference>
<keyword evidence="1" id="KW-0880">Kelch repeat</keyword>
<comment type="caution">
    <text evidence="2">The sequence shown here is derived from an EMBL/GenBank/DDBJ whole genome shotgun (WGS) entry which is preliminary data.</text>
</comment>
<dbReference type="Proteomes" id="UP000663852">
    <property type="component" value="Unassembled WGS sequence"/>
</dbReference>
<accession>A0A815HCQ4</accession>
<name>A0A815HCQ4_ADIRI</name>
<dbReference type="EMBL" id="CAJNOJ010000263">
    <property type="protein sequence ID" value="CAF1350609.1"/>
    <property type="molecule type" value="Genomic_DNA"/>
</dbReference>
<gene>
    <name evidence="2" type="ORF">EDS130_LOCUS33258</name>
</gene>
<organism evidence="2 3">
    <name type="scientific">Adineta ricciae</name>
    <name type="common">Rotifer</name>
    <dbReference type="NCBI Taxonomy" id="249248"/>
    <lineage>
        <taxon>Eukaryota</taxon>
        <taxon>Metazoa</taxon>
        <taxon>Spiralia</taxon>
        <taxon>Gnathifera</taxon>
        <taxon>Rotifera</taxon>
        <taxon>Eurotatoria</taxon>
        <taxon>Bdelloidea</taxon>
        <taxon>Adinetida</taxon>
        <taxon>Adinetidae</taxon>
        <taxon>Adineta</taxon>
    </lineage>
</organism>
<evidence type="ECO:0000313" key="3">
    <source>
        <dbReference type="Proteomes" id="UP000663852"/>
    </source>
</evidence>
<protein>
    <submittedName>
        <fullName evidence="2">Uncharacterized protein</fullName>
    </submittedName>
</protein>